<name>A0ABN0B7Y6_9HELI</name>
<dbReference type="Proteomes" id="UP000005755">
    <property type="component" value="Unassembled WGS sequence"/>
</dbReference>
<dbReference type="PROSITE" id="PS51257">
    <property type="entry name" value="PROKAR_LIPOPROTEIN"/>
    <property type="match status" value="1"/>
</dbReference>
<proteinExistence type="predicted"/>
<evidence type="ECO:0000313" key="1">
    <source>
        <dbReference type="EMBL" id="EFR45582.1"/>
    </source>
</evidence>
<dbReference type="Gene3D" id="1.10.760.10">
    <property type="entry name" value="Cytochrome c-like domain"/>
    <property type="match status" value="1"/>
</dbReference>
<dbReference type="EMBL" id="DS990391">
    <property type="protein sequence ID" value="EFR45582.1"/>
    <property type="molecule type" value="Genomic_DNA"/>
</dbReference>
<protein>
    <recommendedName>
        <fullName evidence="3">Cytochrome c domain-containing protein</fullName>
    </recommendedName>
</protein>
<organism evidence="1 2">
    <name type="scientific">Helicobacter cinaedi CCUG 18818 = ATCC BAA-847</name>
    <dbReference type="NCBI Taxonomy" id="537971"/>
    <lineage>
        <taxon>Bacteria</taxon>
        <taxon>Pseudomonadati</taxon>
        <taxon>Campylobacterota</taxon>
        <taxon>Epsilonproteobacteria</taxon>
        <taxon>Campylobacterales</taxon>
        <taxon>Helicobacteraceae</taxon>
        <taxon>Helicobacter</taxon>
    </lineage>
</organism>
<dbReference type="SUPFAM" id="SSF46626">
    <property type="entry name" value="Cytochrome c"/>
    <property type="match status" value="1"/>
</dbReference>
<gene>
    <name evidence="1" type="ORF">HCCG_00128</name>
</gene>
<reference evidence="2" key="1">
    <citation type="journal article" date="2014" name="Genome Announc.">
        <title>Draft genome sequences of six enterohepatic helicobacter species isolated from humans and one from rhesus macaques.</title>
        <authorList>
            <person name="Shen Z."/>
            <person name="Sheh A."/>
            <person name="Young S.K."/>
            <person name="Abouelliel A."/>
            <person name="Ward D.V."/>
            <person name="Earl A.M."/>
            <person name="Fox J.G."/>
        </authorList>
    </citation>
    <scope>NUCLEOTIDE SEQUENCE [LARGE SCALE GENOMIC DNA]</scope>
    <source>
        <strain evidence="2">CCUG 18818</strain>
    </source>
</reference>
<evidence type="ECO:0008006" key="3">
    <source>
        <dbReference type="Google" id="ProtNLM"/>
    </source>
</evidence>
<keyword evidence="2" id="KW-1185">Reference proteome</keyword>
<sequence length="137" mass="15230">MLKKGDDEMLRFIVFCLFLFSFSACFDDKDSNSQPSKVVTPLQDSNNVISDSAYQDSKEILVDPEILYVRCASCHGKDGKSVAPGSVGNVLIASLNKEQVIESLKGFRSQTLSKGGNSVIMYMQTKNLRDEMQILKH</sequence>
<evidence type="ECO:0000313" key="2">
    <source>
        <dbReference type="Proteomes" id="UP000005755"/>
    </source>
</evidence>
<accession>A0ABN0B7Y6</accession>
<dbReference type="InterPro" id="IPR036909">
    <property type="entry name" value="Cyt_c-like_dom_sf"/>
</dbReference>